<dbReference type="GO" id="GO:0030313">
    <property type="term" value="C:cell envelope"/>
    <property type="evidence" value="ECO:0007669"/>
    <property type="project" value="UniProtKB-SubCell"/>
</dbReference>
<dbReference type="InterPro" id="IPR018313">
    <property type="entry name" value="SBP_3_CS"/>
</dbReference>
<dbReference type="GO" id="GO:0016020">
    <property type="term" value="C:membrane"/>
    <property type="evidence" value="ECO:0007669"/>
    <property type="project" value="InterPro"/>
</dbReference>
<dbReference type="Proteomes" id="UP000198870">
    <property type="component" value="Unassembled WGS sequence"/>
</dbReference>
<reference evidence="8 9" key="1">
    <citation type="submission" date="2016-10" db="EMBL/GenBank/DDBJ databases">
        <authorList>
            <person name="de Groot N.N."/>
        </authorList>
    </citation>
    <scope>NUCLEOTIDE SEQUENCE [LARGE SCALE GENOMIC DNA]</scope>
    <source>
        <strain evidence="8 9">AA1</strain>
    </source>
</reference>
<dbReference type="InterPro" id="IPR001320">
    <property type="entry name" value="Iontro_rcpt_C"/>
</dbReference>
<dbReference type="GO" id="GO:0015276">
    <property type="term" value="F:ligand-gated monoatomic ion channel activity"/>
    <property type="evidence" value="ECO:0007669"/>
    <property type="project" value="InterPro"/>
</dbReference>
<dbReference type="PANTHER" id="PTHR35936">
    <property type="entry name" value="MEMBRANE-BOUND LYTIC MUREIN TRANSGLYCOSYLASE F"/>
    <property type="match status" value="1"/>
</dbReference>
<proteinExistence type="inferred from homology"/>
<feature type="domain" description="Ionotropic glutamate receptor C-terminal" evidence="7">
    <location>
        <begin position="39"/>
        <end position="253"/>
    </location>
</feature>
<dbReference type="PANTHER" id="PTHR35936:SF17">
    <property type="entry name" value="ARGININE-BINDING EXTRACELLULAR PROTEIN ARTP"/>
    <property type="match status" value="1"/>
</dbReference>
<dbReference type="SMART" id="SM00062">
    <property type="entry name" value="PBPb"/>
    <property type="match status" value="1"/>
</dbReference>
<evidence type="ECO:0000256" key="2">
    <source>
        <dbReference type="ARBA" id="ARBA00010333"/>
    </source>
</evidence>
<evidence type="ECO:0000313" key="9">
    <source>
        <dbReference type="Proteomes" id="UP000198870"/>
    </source>
</evidence>
<gene>
    <name evidence="8" type="ORF">SAMN05216233_103195</name>
</gene>
<keyword evidence="3 5" id="KW-0732">Signal</keyword>
<dbReference type="SUPFAM" id="SSF53850">
    <property type="entry name" value="Periplasmic binding protein-like II"/>
    <property type="match status" value="1"/>
</dbReference>
<dbReference type="Gene3D" id="3.40.190.10">
    <property type="entry name" value="Periplasmic binding protein-like II"/>
    <property type="match status" value="2"/>
</dbReference>
<dbReference type="AlphaFoldDB" id="A0A1G5CSW6"/>
<evidence type="ECO:0000313" key="8">
    <source>
        <dbReference type="EMBL" id="SCY05555.1"/>
    </source>
</evidence>
<evidence type="ECO:0000259" key="7">
    <source>
        <dbReference type="SMART" id="SM00079"/>
    </source>
</evidence>
<dbReference type="STRING" id="419481.SAMN05216233_103195"/>
<evidence type="ECO:0000259" key="6">
    <source>
        <dbReference type="SMART" id="SM00062"/>
    </source>
</evidence>
<comment type="subcellular location">
    <subcellularLocation>
        <location evidence="1">Cell envelope</location>
    </subcellularLocation>
</comment>
<dbReference type="EMBL" id="FMUX01000003">
    <property type="protein sequence ID" value="SCY05555.1"/>
    <property type="molecule type" value="Genomic_DNA"/>
</dbReference>
<dbReference type="PROSITE" id="PS01039">
    <property type="entry name" value="SBP_BACTERIAL_3"/>
    <property type="match status" value="1"/>
</dbReference>
<evidence type="ECO:0000256" key="3">
    <source>
        <dbReference type="ARBA" id="ARBA00022729"/>
    </source>
</evidence>
<dbReference type="Pfam" id="PF00497">
    <property type="entry name" value="SBP_bac_3"/>
    <property type="match status" value="1"/>
</dbReference>
<keyword evidence="9" id="KW-1185">Reference proteome</keyword>
<dbReference type="SMART" id="SM00079">
    <property type="entry name" value="PBPe"/>
    <property type="match status" value="1"/>
</dbReference>
<evidence type="ECO:0000256" key="5">
    <source>
        <dbReference type="SAM" id="SignalP"/>
    </source>
</evidence>
<dbReference type="RefSeq" id="WP_175469540.1">
    <property type="nucleotide sequence ID" value="NZ_FMUX01000003.1"/>
</dbReference>
<feature type="signal peptide" evidence="5">
    <location>
        <begin position="1"/>
        <end position="26"/>
    </location>
</feature>
<sequence>MARLKKLLTVMVMAGVCMAMVSTASAADKNWEKIKKSGVLTIGTSPDYPPFESVDPANSKIVGFDIDLIDAVAAELGLKTKFQAMGFDSIIIAVKNGQVNLGMSSFSVTEERKQSVDFTIPYYKNGSTVLTKADSPVKTVEDLVGKRVAAQIGSTSAEAAKKIEGCDAQIVDDANIAVMMMKNGAVQGAVLDVAIAENYAKKAEFTLFAKPLSYEETAAIVRKGSPELLDALNKAIKKLEADGTITKLRTKWGV</sequence>
<evidence type="ECO:0000256" key="1">
    <source>
        <dbReference type="ARBA" id="ARBA00004196"/>
    </source>
</evidence>
<name>A0A1G5CSW6_9BACT</name>
<evidence type="ECO:0000256" key="4">
    <source>
        <dbReference type="RuleBase" id="RU003744"/>
    </source>
</evidence>
<accession>A0A1G5CSW6</accession>
<feature type="chain" id="PRO_5011568323" evidence="5">
    <location>
        <begin position="27"/>
        <end position="254"/>
    </location>
</feature>
<protein>
    <submittedName>
        <fullName evidence="8">Polar amino acid transport system substrate-binding protein</fullName>
    </submittedName>
</protein>
<organism evidence="8 9">
    <name type="scientific">Desulfoluna spongiiphila</name>
    <dbReference type="NCBI Taxonomy" id="419481"/>
    <lineage>
        <taxon>Bacteria</taxon>
        <taxon>Pseudomonadati</taxon>
        <taxon>Thermodesulfobacteriota</taxon>
        <taxon>Desulfobacteria</taxon>
        <taxon>Desulfobacterales</taxon>
        <taxon>Desulfolunaceae</taxon>
        <taxon>Desulfoluna</taxon>
    </lineage>
</organism>
<feature type="domain" description="Solute-binding protein family 3/N-terminal" evidence="6">
    <location>
        <begin position="39"/>
        <end position="254"/>
    </location>
</feature>
<comment type="similarity">
    <text evidence="2 4">Belongs to the bacterial solute-binding protein 3 family.</text>
</comment>
<dbReference type="InterPro" id="IPR001638">
    <property type="entry name" value="Solute-binding_3/MltF_N"/>
</dbReference>